<evidence type="ECO:0000256" key="10">
    <source>
        <dbReference type="ARBA" id="ARBA00023554"/>
    </source>
</evidence>
<keyword evidence="9 11" id="KW-0464">Manganese</keyword>
<accession>A0ABT1N0J1</accession>
<keyword evidence="14" id="KW-1185">Reference proteome</keyword>
<dbReference type="RefSeq" id="WP_255042069.1">
    <property type="nucleotide sequence ID" value="NZ_JANEYT010000016.1"/>
</dbReference>
<dbReference type="Gene3D" id="3.40.718.10">
    <property type="entry name" value="Isopropylmalate Dehydrogenase"/>
    <property type="match status" value="1"/>
</dbReference>
<reference evidence="13 14" key="1">
    <citation type="submission" date="2022-07" db="EMBL/GenBank/DDBJ databases">
        <title>Photobacterium pectinilyticum sp. nov., a marine bacterium isolated from surface seawater of Qingdao offshore.</title>
        <authorList>
            <person name="Wang X."/>
        </authorList>
    </citation>
    <scope>NUCLEOTIDE SEQUENCE [LARGE SCALE GENOMIC DNA]</scope>
    <source>
        <strain evidence="13 14">ZSDE20</strain>
    </source>
</reference>
<dbReference type="EC" id="1.1.1.42" evidence="11"/>
<dbReference type="InterPro" id="IPR019818">
    <property type="entry name" value="IsoCit/isopropylmalate_DH_CS"/>
</dbReference>
<dbReference type="NCBIfam" id="NF005425">
    <property type="entry name" value="PRK07006.1"/>
    <property type="match status" value="1"/>
</dbReference>
<evidence type="ECO:0000313" key="14">
    <source>
        <dbReference type="Proteomes" id="UP001524460"/>
    </source>
</evidence>
<dbReference type="PROSITE" id="PS00470">
    <property type="entry name" value="IDH_IMDH"/>
    <property type="match status" value="1"/>
</dbReference>
<comment type="catalytic activity">
    <reaction evidence="10">
        <text>D-threo-isocitrate + NADP(+) = 2-oxoglutarate + CO2 + NADPH</text>
        <dbReference type="Rhea" id="RHEA:19629"/>
        <dbReference type="ChEBI" id="CHEBI:15562"/>
        <dbReference type="ChEBI" id="CHEBI:16526"/>
        <dbReference type="ChEBI" id="CHEBI:16810"/>
        <dbReference type="ChEBI" id="CHEBI:57783"/>
        <dbReference type="ChEBI" id="CHEBI:58349"/>
        <dbReference type="EC" id="1.1.1.42"/>
    </reaction>
</comment>
<dbReference type="NCBIfam" id="TIGR00183">
    <property type="entry name" value="prok_nadp_idh"/>
    <property type="match status" value="1"/>
</dbReference>
<keyword evidence="5 11" id="KW-0479">Metal-binding</keyword>
<organism evidence="13 14">
    <name type="scientific">Photobacterium pectinilyticum</name>
    <dbReference type="NCBI Taxonomy" id="2906793"/>
    <lineage>
        <taxon>Bacteria</taxon>
        <taxon>Pseudomonadati</taxon>
        <taxon>Pseudomonadota</taxon>
        <taxon>Gammaproteobacteria</taxon>
        <taxon>Vibrionales</taxon>
        <taxon>Vibrionaceae</taxon>
        <taxon>Photobacterium</taxon>
    </lineage>
</organism>
<evidence type="ECO:0000313" key="13">
    <source>
        <dbReference type="EMBL" id="MCQ1058245.1"/>
    </source>
</evidence>
<proteinExistence type="inferred from homology"/>
<evidence type="ECO:0000256" key="7">
    <source>
        <dbReference type="ARBA" id="ARBA00022857"/>
    </source>
</evidence>
<evidence type="ECO:0000256" key="2">
    <source>
        <dbReference type="ARBA" id="ARBA00011738"/>
    </source>
</evidence>
<evidence type="ECO:0000256" key="3">
    <source>
        <dbReference type="ARBA" id="ARBA00022435"/>
    </source>
</evidence>
<comment type="cofactor">
    <cofactor evidence="11">
        <name>Mg(2+)</name>
        <dbReference type="ChEBI" id="CHEBI:18420"/>
    </cofactor>
    <cofactor evidence="11">
        <name>Mn(2+)</name>
        <dbReference type="ChEBI" id="CHEBI:29035"/>
    </cofactor>
</comment>
<dbReference type="SUPFAM" id="SSF53659">
    <property type="entry name" value="Isocitrate/Isopropylmalate dehydrogenase-like"/>
    <property type="match status" value="1"/>
</dbReference>
<comment type="subunit">
    <text evidence="2">Homodimer.</text>
</comment>
<dbReference type="Pfam" id="PF00180">
    <property type="entry name" value="Iso_dh"/>
    <property type="match status" value="1"/>
</dbReference>
<keyword evidence="3 11" id="KW-0329">Glyoxylate bypass</keyword>
<evidence type="ECO:0000256" key="8">
    <source>
        <dbReference type="ARBA" id="ARBA00023002"/>
    </source>
</evidence>
<sequence length="417" mass="45534">MDSKVVVPAEGQKITLDSEGKLVVPNNPVIPYIEGDGIGVDVSPAMIKVVDAAIDKAYGGDRKIAWMEIYTGEKSTQVYGEDAWLPQETLDYIRDYKVAIKGPLTTPVGGGIRSLNVALRQELDLYICARPVRYFEGVPSPLKQPELTDMVIYRENSEDIYAGVEFQAGTAEADKVIKFLQDEMGATKIRFPQQCGVGIKPVSEEGTKRLVRAAIQYTIDNDRDSLTLVHKGNIMKFTEGAFKDWGYEVAAKEYGAELLDGGPWMTLKNPNTGKEIIIKDSIADAFLQQILLRPAEYDVIATMNLNGDYVSDALAAQVGGIGIAPGANIGDGVALFEATHGTAPKYAGQDKVNPGSLILSAEMMLRHLGWTEAADLIISSMEAAISNKTVTYDFERQMEGATLRKCSEFADDMIEQM</sequence>
<keyword evidence="8" id="KW-0560">Oxidoreductase</keyword>
<dbReference type="Proteomes" id="UP001524460">
    <property type="component" value="Unassembled WGS sequence"/>
</dbReference>
<dbReference type="EMBL" id="JANEYT010000016">
    <property type="protein sequence ID" value="MCQ1058245.1"/>
    <property type="molecule type" value="Genomic_DNA"/>
</dbReference>
<dbReference type="InterPro" id="IPR024084">
    <property type="entry name" value="IsoPropMal-DH-like_dom"/>
</dbReference>
<dbReference type="SMART" id="SM01329">
    <property type="entry name" value="Iso_dh"/>
    <property type="match status" value="1"/>
</dbReference>
<dbReference type="InterPro" id="IPR004439">
    <property type="entry name" value="Isocitrate_DH_NADP_dimer_prok"/>
</dbReference>
<evidence type="ECO:0000256" key="6">
    <source>
        <dbReference type="ARBA" id="ARBA00022842"/>
    </source>
</evidence>
<keyword evidence="4 11" id="KW-0816">Tricarboxylic acid cycle</keyword>
<comment type="similarity">
    <text evidence="1">Belongs to the isocitrate and isopropylmalate dehydrogenases family.</text>
</comment>
<feature type="domain" description="Isopropylmalate dehydrogenase-like" evidence="12">
    <location>
        <begin position="29"/>
        <end position="413"/>
    </location>
</feature>
<evidence type="ECO:0000256" key="11">
    <source>
        <dbReference type="RuleBase" id="RU004446"/>
    </source>
</evidence>
<evidence type="ECO:0000256" key="1">
    <source>
        <dbReference type="ARBA" id="ARBA00007769"/>
    </source>
</evidence>
<dbReference type="PANTHER" id="PTHR43504:SF1">
    <property type="entry name" value="ISOCITRATE DEHYDROGENASE [NADP]"/>
    <property type="match status" value="1"/>
</dbReference>
<evidence type="ECO:0000256" key="5">
    <source>
        <dbReference type="ARBA" id="ARBA00022723"/>
    </source>
</evidence>
<evidence type="ECO:0000256" key="4">
    <source>
        <dbReference type="ARBA" id="ARBA00022532"/>
    </source>
</evidence>
<keyword evidence="7 11" id="KW-0521">NADP</keyword>
<name>A0ABT1N0J1_9GAMM</name>
<dbReference type="PANTHER" id="PTHR43504">
    <property type="entry name" value="ISOCITRATE DEHYDROGENASE [NADP]"/>
    <property type="match status" value="1"/>
</dbReference>
<protein>
    <recommendedName>
        <fullName evidence="11">Isocitrate dehydrogenase [NADP]</fullName>
        <ecNumber evidence="11">1.1.1.42</ecNumber>
    </recommendedName>
</protein>
<keyword evidence="6" id="KW-0460">Magnesium</keyword>
<comment type="caution">
    <text evidence="13">The sequence shown here is derived from an EMBL/GenBank/DDBJ whole genome shotgun (WGS) entry which is preliminary data.</text>
</comment>
<evidence type="ECO:0000259" key="12">
    <source>
        <dbReference type="SMART" id="SM01329"/>
    </source>
</evidence>
<gene>
    <name evidence="13" type="primary">icd</name>
    <name evidence="13" type="ORF">NHN17_09255</name>
</gene>
<evidence type="ECO:0000256" key="9">
    <source>
        <dbReference type="ARBA" id="ARBA00023211"/>
    </source>
</evidence>